<dbReference type="EMBL" id="LRGB01000389">
    <property type="protein sequence ID" value="KZS19398.1"/>
    <property type="molecule type" value="Genomic_DNA"/>
</dbReference>
<organism evidence="13 14">
    <name type="scientific">Daphnia magna</name>
    <dbReference type="NCBI Taxonomy" id="35525"/>
    <lineage>
        <taxon>Eukaryota</taxon>
        <taxon>Metazoa</taxon>
        <taxon>Ecdysozoa</taxon>
        <taxon>Arthropoda</taxon>
        <taxon>Crustacea</taxon>
        <taxon>Branchiopoda</taxon>
        <taxon>Diplostraca</taxon>
        <taxon>Cladocera</taxon>
        <taxon>Anomopoda</taxon>
        <taxon>Daphniidae</taxon>
        <taxon>Daphnia</taxon>
    </lineage>
</organism>
<keyword evidence="5 12" id="KW-0812">Transmembrane</keyword>
<comment type="function">
    <text evidence="11">Transmembrane component of the tectonic-like complex, a complex localized at the transition zone of primary cilia and acting as a barrier that prevents diffusion of transmembrane proteins between the cilia and plasma membranes. Required for ciliogenesis and sonic hedgehog/SHH signaling.</text>
</comment>
<dbReference type="OrthoDB" id="426438at2759"/>
<dbReference type="PANTHER" id="PTHR14605:SF1">
    <property type="entry name" value="TRANSMEMBRANE PROTEIN 231"/>
    <property type="match status" value="1"/>
</dbReference>
<evidence type="ECO:0000256" key="7">
    <source>
        <dbReference type="ARBA" id="ARBA00023069"/>
    </source>
</evidence>
<gene>
    <name evidence="13" type="ORF">APZ42_014306</name>
</gene>
<evidence type="ECO:0000256" key="1">
    <source>
        <dbReference type="ARBA" id="ARBA00004272"/>
    </source>
</evidence>
<keyword evidence="4" id="KW-1003">Cell membrane</keyword>
<keyword evidence="10" id="KW-0966">Cell projection</keyword>
<evidence type="ECO:0000256" key="12">
    <source>
        <dbReference type="SAM" id="Phobius"/>
    </source>
</evidence>
<evidence type="ECO:0000256" key="5">
    <source>
        <dbReference type="ARBA" id="ARBA00022692"/>
    </source>
</evidence>
<dbReference type="STRING" id="35525.A0A162Q6P7"/>
<comment type="similarity">
    <text evidence="2">Belongs to the TMEM231 family.</text>
</comment>
<feature type="transmembrane region" description="Helical" evidence="12">
    <location>
        <begin position="20"/>
        <end position="43"/>
    </location>
</feature>
<name>A0A162Q6P7_9CRUS</name>
<comment type="subcellular location">
    <subcellularLocation>
        <location evidence="1">Cell projection</location>
        <location evidence="1">Cilium membrane</location>
        <topology evidence="1">Multi-pass membrane protein</topology>
    </subcellularLocation>
</comment>
<evidence type="ECO:0000313" key="13">
    <source>
        <dbReference type="EMBL" id="KZS19398.1"/>
    </source>
</evidence>
<keyword evidence="9" id="KW-0325">Glycoprotein</keyword>
<reference evidence="13 14" key="1">
    <citation type="submission" date="2016-03" db="EMBL/GenBank/DDBJ databases">
        <title>EvidentialGene: Evidence-directed Construction of Genes on Genomes.</title>
        <authorList>
            <person name="Gilbert D.G."/>
            <person name="Choi J.-H."/>
            <person name="Mockaitis K."/>
            <person name="Colbourne J."/>
            <person name="Pfrender M."/>
        </authorList>
    </citation>
    <scope>NUCLEOTIDE SEQUENCE [LARGE SCALE GENOMIC DNA]</scope>
    <source>
        <strain evidence="13 14">Xinb3</strain>
        <tissue evidence="13">Complete organism</tissue>
    </source>
</reference>
<comment type="caution">
    <text evidence="13">The sequence shown here is derived from an EMBL/GenBank/DDBJ whole genome shotgun (WGS) entry which is preliminary data.</text>
</comment>
<evidence type="ECO:0000256" key="11">
    <source>
        <dbReference type="ARBA" id="ARBA00024803"/>
    </source>
</evidence>
<keyword evidence="8 12" id="KW-0472">Membrane</keyword>
<dbReference type="Proteomes" id="UP000076858">
    <property type="component" value="Unassembled WGS sequence"/>
</dbReference>
<dbReference type="GO" id="GO:0060271">
    <property type="term" value="P:cilium assembly"/>
    <property type="evidence" value="ECO:0007669"/>
    <property type="project" value="TreeGrafter"/>
</dbReference>
<dbReference type="PANTHER" id="PTHR14605">
    <property type="entry name" value="CHST5 PROTEIN"/>
    <property type="match status" value="1"/>
</dbReference>
<keyword evidence="6 12" id="KW-1133">Transmembrane helix</keyword>
<sequence length="301" mass="35099">MALLTFHSTPLVQEYQSTWISRASFFACLCFLVCAFAPFLVAYSSHGFWVKHHVHREKPNVSFKYQALLLARSPTSEITWSTFAEYNLLNSQYLHFPSITVSERDENDDGFMDGLDLKLEFESNETINFINMILIFSYRLKDISTINMESLGVIQYDSGIPLTGLHFVGDLQWVQKRMVEFRQTDNRYNQTIVRQFEISDLLRAYNARDYGTELRNGHYLPIHGPSDGLVRIHTYIRYTEAMLEYAPGLWNVLKWAWIQYASVLLVFVYAMGVIKNVVFSQQMVPTWNEKRIKTVADDSRH</sequence>
<dbReference type="Pfam" id="PF10149">
    <property type="entry name" value="TM231"/>
    <property type="match status" value="1"/>
</dbReference>
<accession>A0A162Q6P7</accession>
<dbReference type="InterPro" id="IPR019306">
    <property type="entry name" value="TMEM231"/>
</dbReference>
<evidence type="ECO:0000256" key="4">
    <source>
        <dbReference type="ARBA" id="ARBA00022475"/>
    </source>
</evidence>
<dbReference type="GO" id="GO:0060170">
    <property type="term" value="C:ciliary membrane"/>
    <property type="evidence" value="ECO:0007669"/>
    <property type="project" value="UniProtKB-SubCell"/>
</dbReference>
<evidence type="ECO:0000256" key="9">
    <source>
        <dbReference type="ARBA" id="ARBA00023180"/>
    </source>
</evidence>
<protein>
    <recommendedName>
        <fullName evidence="3">Transmembrane protein 231</fullName>
    </recommendedName>
</protein>
<proteinExistence type="inferred from homology"/>
<keyword evidence="14" id="KW-1185">Reference proteome</keyword>
<evidence type="ECO:0000256" key="2">
    <source>
        <dbReference type="ARBA" id="ARBA00009082"/>
    </source>
</evidence>
<evidence type="ECO:0000256" key="10">
    <source>
        <dbReference type="ARBA" id="ARBA00023273"/>
    </source>
</evidence>
<dbReference type="GO" id="GO:0035869">
    <property type="term" value="C:ciliary transition zone"/>
    <property type="evidence" value="ECO:0007669"/>
    <property type="project" value="TreeGrafter"/>
</dbReference>
<evidence type="ECO:0000256" key="8">
    <source>
        <dbReference type="ARBA" id="ARBA00023136"/>
    </source>
</evidence>
<evidence type="ECO:0000313" key="14">
    <source>
        <dbReference type="Proteomes" id="UP000076858"/>
    </source>
</evidence>
<keyword evidence="7" id="KW-0969">Cilium</keyword>
<evidence type="ECO:0000256" key="3">
    <source>
        <dbReference type="ARBA" id="ARBA00015087"/>
    </source>
</evidence>
<evidence type="ECO:0000256" key="6">
    <source>
        <dbReference type="ARBA" id="ARBA00022989"/>
    </source>
</evidence>
<feature type="transmembrane region" description="Helical" evidence="12">
    <location>
        <begin position="252"/>
        <end position="274"/>
    </location>
</feature>
<dbReference type="GO" id="GO:0032880">
    <property type="term" value="P:regulation of protein localization"/>
    <property type="evidence" value="ECO:0007669"/>
    <property type="project" value="TreeGrafter"/>
</dbReference>
<dbReference type="AlphaFoldDB" id="A0A162Q6P7"/>